<evidence type="ECO:0000313" key="2">
    <source>
        <dbReference type="Proteomes" id="UP001321473"/>
    </source>
</evidence>
<evidence type="ECO:0000313" key="1">
    <source>
        <dbReference type="EMBL" id="KAK8784787.1"/>
    </source>
</evidence>
<protein>
    <submittedName>
        <fullName evidence="1">Uncharacterized protein</fullName>
    </submittedName>
</protein>
<proteinExistence type="predicted"/>
<accession>A0AAQ4FC30</accession>
<sequence>MTHCLIECEVFLPCWLAPSLRRRMRMLSKKRHLHKNRKGTPRVQTTLEAQPCAPPRPAAAFGDQRRPAFFFTPLRYCGCYGYYSATGATCFHSTHIESPLMCVHPWKQPLLVHHKVERTPPRLQRNQA</sequence>
<dbReference type="Proteomes" id="UP001321473">
    <property type="component" value="Unassembled WGS sequence"/>
</dbReference>
<organism evidence="1 2">
    <name type="scientific">Amblyomma americanum</name>
    <name type="common">Lone star tick</name>
    <dbReference type="NCBI Taxonomy" id="6943"/>
    <lineage>
        <taxon>Eukaryota</taxon>
        <taxon>Metazoa</taxon>
        <taxon>Ecdysozoa</taxon>
        <taxon>Arthropoda</taxon>
        <taxon>Chelicerata</taxon>
        <taxon>Arachnida</taxon>
        <taxon>Acari</taxon>
        <taxon>Parasitiformes</taxon>
        <taxon>Ixodida</taxon>
        <taxon>Ixodoidea</taxon>
        <taxon>Ixodidae</taxon>
        <taxon>Amblyomminae</taxon>
        <taxon>Amblyomma</taxon>
    </lineage>
</organism>
<reference evidence="1 2" key="1">
    <citation type="journal article" date="2023" name="Arcadia Sci">
        <title>De novo assembly of a long-read Amblyomma americanum tick genome.</title>
        <authorList>
            <person name="Chou S."/>
            <person name="Poskanzer K.E."/>
            <person name="Rollins M."/>
            <person name="Thuy-Boun P.S."/>
        </authorList>
    </citation>
    <scope>NUCLEOTIDE SEQUENCE [LARGE SCALE GENOMIC DNA]</scope>
    <source>
        <strain evidence="1">F_SG_1</strain>
        <tissue evidence="1">Salivary glands</tissue>
    </source>
</reference>
<comment type="caution">
    <text evidence="1">The sequence shown here is derived from an EMBL/GenBank/DDBJ whole genome shotgun (WGS) entry which is preliminary data.</text>
</comment>
<keyword evidence="2" id="KW-1185">Reference proteome</keyword>
<gene>
    <name evidence="1" type="ORF">V5799_008848</name>
</gene>
<dbReference type="EMBL" id="JARKHS020004268">
    <property type="protein sequence ID" value="KAK8784787.1"/>
    <property type="molecule type" value="Genomic_DNA"/>
</dbReference>
<dbReference type="AlphaFoldDB" id="A0AAQ4FC30"/>
<name>A0AAQ4FC30_AMBAM</name>